<dbReference type="InterPro" id="IPR012677">
    <property type="entry name" value="Nucleotide-bd_a/b_plait_sf"/>
</dbReference>
<evidence type="ECO:0000256" key="1">
    <source>
        <dbReference type="ARBA" id="ARBA00022884"/>
    </source>
</evidence>
<name>A0A2T9YI80_9FUNG</name>
<dbReference type="AlphaFoldDB" id="A0A2T9YI80"/>
<gene>
    <name evidence="5" type="ORF">BB561_004057</name>
</gene>
<dbReference type="SUPFAM" id="SSF54928">
    <property type="entry name" value="RNA-binding domain, RBD"/>
    <property type="match status" value="1"/>
</dbReference>
<protein>
    <recommendedName>
        <fullName evidence="4">RRM domain-containing protein</fullName>
    </recommendedName>
</protein>
<evidence type="ECO:0000313" key="5">
    <source>
        <dbReference type="EMBL" id="PVU92056.1"/>
    </source>
</evidence>
<feature type="compositionally biased region" description="Low complexity" evidence="3">
    <location>
        <begin position="1"/>
        <end position="38"/>
    </location>
</feature>
<dbReference type="InterPro" id="IPR000504">
    <property type="entry name" value="RRM_dom"/>
</dbReference>
<evidence type="ECO:0000313" key="6">
    <source>
        <dbReference type="Proteomes" id="UP000245383"/>
    </source>
</evidence>
<evidence type="ECO:0000256" key="2">
    <source>
        <dbReference type="PROSITE-ProRule" id="PRU00176"/>
    </source>
</evidence>
<comment type="caution">
    <text evidence="5">The sequence shown here is derived from an EMBL/GenBank/DDBJ whole genome shotgun (WGS) entry which is preliminary data.</text>
</comment>
<dbReference type="STRING" id="133385.A0A2T9YI80"/>
<keyword evidence="6" id="KW-1185">Reference proteome</keyword>
<evidence type="ECO:0000256" key="3">
    <source>
        <dbReference type="SAM" id="MobiDB-lite"/>
    </source>
</evidence>
<reference evidence="5 6" key="1">
    <citation type="journal article" date="2018" name="MBio">
        <title>Comparative Genomics Reveals the Core Gene Toolbox for the Fungus-Insect Symbiosis.</title>
        <authorList>
            <person name="Wang Y."/>
            <person name="Stata M."/>
            <person name="Wang W."/>
            <person name="Stajich J.E."/>
            <person name="White M.M."/>
            <person name="Moncalvo J.M."/>
        </authorList>
    </citation>
    <scope>NUCLEOTIDE SEQUENCE [LARGE SCALE GENOMIC DNA]</scope>
    <source>
        <strain evidence="5 6">SWE-8-4</strain>
    </source>
</reference>
<dbReference type="InterPro" id="IPR034215">
    <property type="entry name" value="RBM42_RRM"/>
</dbReference>
<dbReference type="PROSITE" id="PS50102">
    <property type="entry name" value="RRM"/>
    <property type="match status" value="1"/>
</dbReference>
<dbReference type="CDD" id="cd12383">
    <property type="entry name" value="RRM_RBM42"/>
    <property type="match status" value="1"/>
</dbReference>
<keyword evidence="1 2" id="KW-0694">RNA-binding</keyword>
<dbReference type="InterPro" id="IPR035979">
    <property type="entry name" value="RBD_domain_sf"/>
</dbReference>
<feature type="compositionally biased region" description="Low complexity" evidence="3">
    <location>
        <begin position="127"/>
        <end position="140"/>
    </location>
</feature>
<feature type="domain" description="RRM" evidence="4">
    <location>
        <begin position="175"/>
        <end position="253"/>
    </location>
</feature>
<dbReference type="EMBL" id="MBFR01000176">
    <property type="protein sequence ID" value="PVU92056.1"/>
    <property type="molecule type" value="Genomic_DNA"/>
</dbReference>
<feature type="region of interest" description="Disordered" evidence="3">
    <location>
        <begin position="1"/>
        <end position="45"/>
    </location>
</feature>
<evidence type="ECO:0000259" key="4">
    <source>
        <dbReference type="PROSITE" id="PS50102"/>
    </source>
</evidence>
<dbReference type="OrthoDB" id="1749473at2759"/>
<dbReference type="Pfam" id="PF00076">
    <property type="entry name" value="RRM_1"/>
    <property type="match status" value="1"/>
</dbReference>
<proteinExistence type="predicted"/>
<dbReference type="SMART" id="SM00360">
    <property type="entry name" value="RRM"/>
    <property type="match status" value="1"/>
</dbReference>
<dbReference type="Proteomes" id="UP000245383">
    <property type="component" value="Unassembled WGS sequence"/>
</dbReference>
<sequence>MYYSNQGYSSSNYTQSSTPAYNPSSVDTSSQQQTSSTDPNSFYPLPVTVTKKDRESWQWLQDTTGYTFAYDPVTKEYYYFDSASGITYDYTPYYKSLGYKDGKPPKKLLQESLKAAKAVLNPTFSSLSTTHANSSNNNALDPTQDQASKKRKVLRAAGGNVWVDKKLEEFDPNDYRMFVGDLGKEVSDDMLKKAFGAYVSLDKARVVRDSKSGYSKGYGFVSFTEPSDFIKAFKEMNGKYVGNRPIKLRKSTWKERNVTVNKLRKDDDLAKVYQKAKKHLK</sequence>
<dbReference type="PANTHER" id="PTHR47640">
    <property type="entry name" value="TRNA SELENOCYSTEINE 1-ASSOCIATED PROTEIN 1-RELATED-RELATED"/>
    <property type="match status" value="1"/>
</dbReference>
<accession>A0A2T9YI80</accession>
<dbReference type="GO" id="GO:0003729">
    <property type="term" value="F:mRNA binding"/>
    <property type="evidence" value="ECO:0007669"/>
    <property type="project" value="InterPro"/>
</dbReference>
<dbReference type="Gene3D" id="3.30.70.330">
    <property type="match status" value="1"/>
</dbReference>
<feature type="region of interest" description="Disordered" evidence="3">
    <location>
        <begin position="127"/>
        <end position="150"/>
    </location>
</feature>
<organism evidence="5 6">
    <name type="scientific">Smittium simulii</name>
    <dbReference type="NCBI Taxonomy" id="133385"/>
    <lineage>
        <taxon>Eukaryota</taxon>
        <taxon>Fungi</taxon>
        <taxon>Fungi incertae sedis</taxon>
        <taxon>Zoopagomycota</taxon>
        <taxon>Kickxellomycotina</taxon>
        <taxon>Harpellomycetes</taxon>
        <taxon>Harpellales</taxon>
        <taxon>Legeriomycetaceae</taxon>
        <taxon>Smittium</taxon>
    </lineage>
</organism>
<dbReference type="PANTHER" id="PTHR47640:SF11">
    <property type="entry name" value="RNA-BINDING PROTEIN 42"/>
    <property type="match status" value="1"/>
</dbReference>
<dbReference type="InterPro" id="IPR050825">
    <property type="entry name" value="RBM42_RBP45_47-like"/>
</dbReference>